<dbReference type="EMBL" id="SHKL01000001">
    <property type="protein sequence ID" value="RZT84369.1"/>
    <property type="molecule type" value="Genomic_DNA"/>
</dbReference>
<sequence>MSATYGVTPSQTVGPYLALGLTWDDGADVVPAGTPGAVLLGGTVFDGAGEIVTDAMIETWQADPDGRFDHPDDPRGAVTPSVPGFRGFGRAATDAEGRWEIRTLEPGALPAEDGATEAPHLTVSVFARGLLDRVVTRVYFPQQAEANAADPVLTSVPAERRDTLVAVPDGEGRLRFDIHLQGERETVFFDC</sequence>
<dbReference type="OrthoDB" id="4417174at2"/>
<keyword evidence="2 5" id="KW-0223">Dioxygenase</keyword>
<keyword evidence="6" id="KW-1185">Reference proteome</keyword>
<reference evidence="5 6" key="1">
    <citation type="submission" date="2019-02" db="EMBL/GenBank/DDBJ databases">
        <title>Sequencing the genomes of 1000 actinobacteria strains.</title>
        <authorList>
            <person name="Klenk H.-P."/>
        </authorList>
    </citation>
    <scope>NUCLEOTIDE SEQUENCE [LARGE SCALE GENOMIC DNA]</scope>
    <source>
        <strain evidence="5 6">DSM 45779</strain>
    </source>
</reference>
<organism evidence="5 6">
    <name type="scientific">Pseudonocardia sediminis</name>
    <dbReference type="NCBI Taxonomy" id="1397368"/>
    <lineage>
        <taxon>Bacteria</taxon>
        <taxon>Bacillati</taxon>
        <taxon>Actinomycetota</taxon>
        <taxon>Actinomycetes</taxon>
        <taxon>Pseudonocardiales</taxon>
        <taxon>Pseudonocardiaceae</taxon>
        <taxon>Pseudonocardia</taxon>
    </lineage>
</organism>
<evidence type="ECO:0000259" key="4">
    <source>
        <dbReference type="Pfam" id="PF00775"/>
    </source>
</evidence>
<evidence type="ECO:0000256" key="1">
    <source>
        <dbReference type="ARBA" id="ARBA00007825"/>
    </source>
</evidence>
<dbReference type="SUPFAM" id="SSF49482">
    <property type="entry name" value="Aromatic compound dioxygenase"/>
    <property type="match status" value="1"/>
</dbReference>
<dbReference type="InterPro" id="IPR015889">
    <property type="entry name" value="Intradiol_dOase_core"/>
</dbReference>
<dbReference type="InterPro" id="IPR050770">
    <property type="entry name" value="Intradiol_RC_Dioxygenase"/>
</dbReference>
<dbReference type="Pfam" id="PF00775">
    <property type="entry name" value="Dioxygenase_C"/>
    <property type="match status" value="1"/>
</dbReference>
<dbReference type="PANTHER" id="PTHR33711:SF9">
    <property type="entry name" value="PROTOCATECHUATE 3,4-DIOXYGENASE ALPHA CHAIN"/>
    <property type="match status" value="1"/>
</dbReference>
<dbReference type="GO" id="GO:0018578">
    <property type="term" value="F:protocatechuate 3,4-dioxygenase activity"/>
    <property type="evidence" value="ECO:0007669"/>
    <property type="project" value="InterPro"/>
</dbReference>
<proteinExistence type="inferred from homology"/>
<comment type="caution">
    <text evidence="5">The sequence shown here is derived from an EMBL/GenBank/DDBJ whole genome shotgun (WGS) entry which is preliminary data.</text>
</comment>
<dbReference type="InterPro" id="IPR000627">
    <property type="entry name" value="Intradiol_dOase_C"/>
</dbReference>
<dbReference type="GO" id="GO:0008199">
    <property type="term" value="F:ferric iron binding"/>
    <property type="evidence" value="ECO:0007669"/>
    <property type="project" value="InterPro"/>
</dbReference>
<protein>
    <submittedName>
        <fullName evidence="5">Protocatechuate 3,4-dioxygenase alpha subunit</fullName>
    </submittedName>
</protein>
<gene>
    <name evidence="5" type="ORF">EV383_1209</name>
</gene>
<keyword evidence="3" id="KW-0560">Oxidoreductase</keyword>
<accession>A0A4Q7UWA5</accession>
<dbReference type="Gene3D" id="2.60.130.10">
    <property type="entry name" value="Aromatic compound dioxygenase"/>
    <property type="match status" value="1"/>
</dbReference>
<evidence type="ECO:0000313" key="6">
    <source>
        <dbReference type="Proteomes" id="UP000291591"/>
    </source>
</evidence>
<evidence type="ECO:0000256" key="3">
    <source>
        <dbReference type="ARBA" id="ARBA00023002"/>
    </source>
</evidence>
<comment type="similarity">
    <text evidence="1">Belongs to the intradiol ring-cleavage dioxygenase family.</text>
</comment>
<dbReference type="CDD" id="cd03463">
    <property type="entry name" value="3_4-PCD_alpha"/>
    <property type="match status" value="1"/>
</dbReference>
<dbReference type="InterPro" id="IPR012786">
    <property type="entry name" value="Protocat_dOase_a"/>
</dbReference>
<dbReference type="NCBIfam" id="TIGR02423">
    <property type="entry name" value="protocat_alph"/>
    <property type="match status" value="1"/>
</dbReference>
<dbReference type="RefSeq" id="WP_130288978.1">
    <property type="nucleotide sequence ID" value="NZ_SHKL01000001.1"/>
</dbReference>
<evidence type="ECO:0000313" key="5">
    <source>
        <dbReference type="EMBL" id="RZT84369.1"/>
    </source>
</evidence>
<dbReference type="Proteomes" id="UP000291591">
    <property type="component" value="Unassembled WGS sequence"/>
</dbReference>
<evidence type="ECO:0000256" key="2">
    <source>
        <dbReference type="ARBA" id="ARBA00022964"/>
    </source>
</evidence>
<feature type="domain" description="Intradiol ring-cleavage dioxygenases" evidence="4">
    <location>
        <begin position="37"/>
        <end position="181"/>
    </location>
</feature>
<name>A0A4Q7UWA5_PSEST</name>
<dbReference type="PANTHER" id="PTHR33711">
    <property type="entry name" value="DIOXYGENASE, PUTATIVE (AFU_ORTHOLOGUE AFUA_2G02910)-RELATED"/>
    <property type="match status" value="1"/>
</dbReference>
<dbReference type="AlphaFoldDB" id="A0A4Q7UWA5"/>